<gene>
    <name evidence="2" type="ORF">GKZ28_22680</name>
</gene>
<evidence type="ECO:0000259" key="1">
    <source>
        <dbReference type="Pfam" id="PF09823"/>
    </source>
</evidence>
<dbReference type="InterPro" id="IPR018633">
    <property type="entry name" value="DUF2357"/>
</dbReference>
<feature type="domain" description="DUF2357" evidence="1">
    <location>
        <begin position="135"/>
        <end position="275"/>
    </location>
</feature>
<dbReference type="EMBL" id="WSRQ01000058">
    <property type="protein sequence ID" value="MVX66485.1"/>
    <property type="molecule type" value="Genomic_DNA"/>
</dbReference>
<organism evidence="2 3">
    <name type="scientific">Clostridium chromiireducens</name>
    <dbReference type="NCBI Taxonomy" id="225345"/>
    <lineage>
        <taxon>Bacteria</taxon>
        <taxon>Bacillati</taxon>
        <taxon>Bacillota</taxon>
        <taxon>Clostridia</taxon>
        <taxon>Eubacteriales</taxon>
        <taxon>Clostridiaceae</taxon>
        <taxon>Clostridium</taxon>
    </lineage>
</organism>
<dbReference type="RefSeq" id="WP_160361034.1">
    <property type="nucleotide sequence ID" value="NZ_WSRQ01000058.1"/>
</dbReference>
<reference evidence="2" key="1">
    <citation type="submission" date="2019-12" db="EMBL/GenBank/DDBJ databases">
        <title>Microbes associate with the intestines of laboratory mice.</title>
        <authorList>
            <person name="Navarre W."/>
            <person name="Wong E."/>
        </authorList>
    </citation>
    <scope>NUCLEOTIDE SEQUENCE</scope>
    <source>
        <strain evidence="2">NM79_F5</strain>
    </source>
</reference>
<protein>
    <submittedName>
        <fullName evidence="2">DUF2357 domain-containing protein</fullName>
    </submittedName>
</protein>
<dbReference type="Proteomes" id="UP000656077">
    <property type="component" value="Unassembled WGS sequence"/>
</dbReference>
<evidence type="ECO:0000313" key="2">
    <source>
        <dbReference type="EMBL" id="MVX66485.1"/>
    </source>
</evidence>
<name>A0A964RRQ6_9CLOT</name>
<dbReference type="Pfam" id="PF09823">
    <property type="entry name" value="DUF2357"/>
    <property type="match status" value="1"/>
</dbReference>
<evidence type="ECO:0000313" key="3">
    <source>
        <dbReference type="Proteomes" id="UP000656077"/>
    </source>
</evidence>
<sequence length="689" mass="80891">MEILYKRIDCEEDFVLLENDDVIDINACILKIISNDNIKEVQIGDETIQNTELNNEFIYYKYKTSQEDSISIKVKAINENNKQAINKRIIKLCNNSLVYDRIALNKVKDLGERAFENIISELSNSLESYDSSILKNLEDNLKNIEEISKSLKTIIKLAKDINKRPKVDLVEKEILKDSNEVRKINSQSARYFTMHPEHWYREGENQPKPIKILTETFKENRDIYENRLIKYIIYISSEISKKITFSLEASINTLNGSLSKDSALLKTEEFNENIRRDIIEEIREKEKNLRSHRKYISQFKLFNNELKELKHSFKDITLDKKIKIKVTQKILYDKRYYKILKLYKEHLSKVSFSTKEIIETTYPVFYSYMFLMAESICKALYSLGFYEIKSNFNKDINEFFYKNESLIIKGYHLCDEDNNKFRFTLQLNNLISNAKEQIILKLYYGERCESISFTINSIFTNKHLDMDFIESIYERNYSDKFNTTLILNTIDLYKIKFNSEEEEIKGIFKLSTLGNNFLTHSDYEKYGGFKEGMIPFNISELTQVYYKLINLFRLKFIKIGCYEYCTYCGNGPLEFVEDGLLVCSKCGKKIAINKCSNCNEEIIKFISKESGEIKQQEDSINIYSGESIEDEREISSNIDIIEYHKNYEMKSATLGACYEKFYSNSGGFCSKCGMCAKSNKDCIRCKIIN</sequence>
<accession>A0A964RRQ6</accession>
<proteinExistence type="predicted"/>
<dbReference type="AlphaFoldDB" id="A0A964RRQ6"/>
<comment type="caution">
    <text evidence="2">The sequence shown here is derived from an EMBL/GenBank/DDBJ whole genome shotgun (WGS) entry which is preliminary data.</text>
</comment>